<reference evidence="20" key="2">
    <citation type="submission" date="2021-05" db="EMBL/GenBank/DDBJ databases">
        <title>Cloning and multi-omic analysis of chimpanzee cytomegalovirus: a resource for comparative functional genomics.</title>
        <authorList>
            <person name="Phan Q.V."/>
        </authorList>
    </citation>
    <scope>NUCLEOTIDE SEQUENCE</scope>
    <source>
        <strain evidence="20">Heberling</strain>
    </source>
</reference>
<dbReference type="GO" id="GO:0055036">
    <property type="term" value="C:virion membrane"/>
    <property type="evidence" value="ECO:0007669"/>
    <property type="project" value="UniProtKB-SubCell"/>
</dbReference>
<evidence type="ECO:0000256" key="11">
    <source>
        <dbReference type="ARBA" id="ARBA00022981"/>
    </source>
</evidence>
<evidence type="ECO:0000256" key="17">
    <source>
        <dbReference type="SAM" id="Phobius"/>
    </source>
</evidence>
<evidence type="ECO:0000256" key="8">
    <source>
        <dbReference type="ARBA" id="ARBA00022844"/>
    </source>
</evidence>
<evidence type="ECO:0000256" key="7">
    <source>
        <dbReference type="ARBA" id="ARBA00022729"/>
    </source>
</evidence>
<comment type="subcellular location">
    <subcellularLocation>
        <location evidence="1">Virion membrane</location>
        <topology evidence="1">Single-pass type I membrane protein</topology>
    </subcellularLocation>
</comment>
<keyword evidence="12 17" id="KW-1133">Transmembrane helix</keyword>
<dbReference type="Gene3D" id="2.60.40.3190">
    <property type="entry name" value="Herpesvirus glycoprotein H, C-terminal domain"/>
    <property type="match status" value="1"/>
</dbReference>
<keyword evidence="6 17" id="KW-0812">Transmembrane</keyword>
<organism evidence="19 21">
    <name type="scientific">Panine betaherpesvirus 2</name>
    <name type="common">Chimpanzee cytomegalovirus</name>
    <dbReference type="NCBI Taxonomy" id="188763"/>
    <lineage>
        <taxon>Viruses</taxon>
        <taxon>Duplodnaviria</taxon>
        <taxon>Heunggongvirae</taxon>
        <taxon>Peploviricota</taxon>
        <taxon>Herviviricetes</taxon>
        <taxon>Herpesvirales</taxon>
        <taxon>Orthoherpesviridae</taxon>
        <taxon>Betaherpesvirinae</taxon>
        <taxon>Cytomegalovirus</taxon>
        <taxon>Cytomegalovirus paninebeta2</taxon>
    </lineage>
</organism>
<dbReference type="GO" id="GO:0046718">
    <property type="term" value="P:symbiont entry into host cell"/>
    <property type="evidence" value="ECO:0007669"/>
    <property type="project" value="UniProtKB-KW"/>
</dbReference>
<name>Q8QS24_9BETA</name>
<dbReference type="EMBL" id="AF480884">
    <property type="protein sequence ID" value="AAM00714.1"/>
    <property type="molecule type" value="Genomic_DNA"/>
</dbReference>
<evidence type="ECO:0000256" key="12">
    <source>
        <dbReference type="ARBA" id="ARBA00022989"/>
    </source>
</evidence>
<evidence type="ECO:0000256" key="5">
    <source>
        <dbReference type="ARBA" id="ARBA00022595"/>
    </source>
</evidence>
<proteinExistence type="inferred from homology"/>
<evidence type="ECO:0000256" key="16">
    <source>
        <dbReference type="ARBA" id="ARBA00023296"/>
    </source>
</evidence>
<keyword evidence="11" id="KW-0730">Sialic acid</keyword>
<evidence type="ECO:0000256" key="2">
    <source>
        <dbReference type="ARBA" id="ARBA00022506"/>
    </source>
</evidence>
<dbReference type="GeneID" id="935479"/>
<dbReference type="GO" id="GO:0019031">
    <property type="term" value="C:viral envelope"/>
    <property type="evidence" value="ECO:0007669"/>
    <property type="project" value="UniProtKB-KW"/>
</dbReference>
<keyword evidence="10 19" id="KW-0261">Viral envelope protein</keyword>
<dbReference type="Pfam" id="PF17488">
    <property type="entry name" value="Herpes_glycoH_C"/>
    <property type="match status" value="1"/>
</dbReference>
<keyword evidence="5" id="KW-1162">Viral penetration into host cytoplasm</keyword>
<evidence type="ECO:0000256" key="10">
    <source>
        <dbReference type="ARBA" id="ARBA00022879"/>
    </source>
</evidence>
<keyword evidence="4" id="KW-1169">Fusion of virus membrane with host cell membrane</keyword>
<dbReference type="Pfam" id="PF02489">
    <property type="entry name" value="Herpes_glycop_H"/>
    <property type="match status" value="1"/>
</dbReference>
<dbReference type="RefSeq" id="NP_612708.1">
    <property type="nucleotide sequence ID" value="NC_003521.1"/>
</dbReference>
<evidence type="ECO:0000313" key="20">
    <source>
        <dbReference type="EMBL" id="QXV67823.1"/>
    </source>
</evidence>
<protein>
    <submittedName>
        <fullName evidence="19">Envelope glycoprotein H</fullName>
    </submittedName>
</protein>
<gene>
    <name evidence="19" type="primary">UL75</name>
    <name evidence="19" type="ORF">CCMVgp066</name>
</gene>
<keyword evidence="7" id="KW-0732">Signal</keyword>
<dbReference type="KEGG" id="vg:935479"/>
<feature type="transmembrane region" description="Helical" evidence="17">
    <location>
        <begin position="743"/>
        <end position="764"/>
    </location>
</feature>
<keyword evidence="8" id="KW-0946">Virion</keyword>
<feature type="transmembrane region" description="Helical" evidence="17">
    <location>
        <begin position="12"/>
        <end position="27"/>
    </location>
</feature>
<dbReference type="GO" id="GO:0019064">
    <property type="term" value="P:fusion of virus membrane with host plasma membrane"/>
    <property type="evidence" value="ECO:0007669"/>
    <property type="project" value="UniProtKB-KW"/>
</dbReference>
<keyword evidence="21" id="KW-1185">Reference proteome</keyword>
<dbReference type="InterPro" id="IPR003493">
    <property type="entry name" value="Herpes_gH"/>
</dbReference>
<keyword evidence="13" id="KW-1039">Host endosome</keyword>
<keyword evidence="15" id="KW-0325">Glycoprotein</keyword>
<evidence type="ECO:0000259" key="18">
    <source>
        <dbReference type="Pfam" id="PF17488"/>
    </source>
</evidence>
<keyword evidence="16" id="KW-1160">Virus entry into host cell</keyword>
<evidence type="ECO:0000256" key="3">
    <source>
        <dbReference type="ARBA" id="ARBA00022511"/>
    </source>
</evidence>
<evidence type="ECO:0000256" key="14">
    <source>
        <dbReference type="ARBA" id="ARBA00023136"/>
    </source>
</evidence>
<evidence type="ECO:0000313" key="21">
    <source>
        <dbReference type="Proteomes" id="UP000099188"/>
    </source>
</evidence>
<keyword evidence="3" id="KW-1032">Host cell membrane</keyword>
<dbReference type="EMBL" id="MZ151943">
    <property type="protein sequence ID" value="QXV67823.1"/>
    <property type="molecule type" value="Genomic_DNA"/>
</dbReference>
<evidence type="ECO:0000256" key="4">
    <source>
        <dbReference type="ARBA" id="ARBA00022521"/>
    </source>
</evidence>
<feature type="domain" description="Herpesvirus glycoprotein H C-terminal" evidence="18">
    <location>
        <begin position="595"/>
        <end position="733"/>
    </location>
</feature>
<sequence length="767" mass="86502">MRTVPWPQRYDLSIYLCYLCILLYLYLCQSRYGTTTKTRVAWGAEAVQVDPNSFDLLINTYGRPVRFLRENNTQCTNGTVRNSTVVKENAISFNFFRSFNEYDVFQMPRCLFSGLLAEQLLNQVDLSETLEAYYRRLDVYALVSTRDLPSYRAFDLKLEATDALADRAVTVPAPGEMPMPAVQMQPPSPKDLVFTLPYVDHPEQVHRPAFQQTCHLFKDHDLLFSALIPCLEQEFLPLGTNNRRSVLTLTLTEDFFALRATIDDAPALLLFGDLSRVAFKAPYQRDNFVLRQTQKHELLVLIKKSHLHRHPYLKEPDFLEAALKINYLDMSAIMAAFHGYAVKALKNGRCQSPLDRSAVELAFGYGLTLLSAGSPQRAHESRVHISRLLDRQAALLQAQDFMTVCLRRQIDPPSGNTTLSYPRAVEMARKAFTAVGAVSTVPSLTRAAYILARHNDEKAIPKWAMQQLGQFAVTLHKSHLASFLSAFARQELYLLGAMIHSMSEHTNERRLIFIIETGLCSLAELAHFTRMLADDHHEYLSDLYTPCSSSGRRDHSLERLARMFPDAPIPETVPTALSILAMMQPRTLSAFRDLACLPLDESFSALTVSEHTSYVTGEKYLLKGTSYPVSTTVVGQSLIITRTESHEECELTRNMHTTRPIVAAFNISLEDCAFCQSALMEYDDTQGIVNLMYLHDGEDVLFALDAGNNVVVPSPRTHYLMLLKNGTVLEVTDVVIDATDSRALMMAIYALSAIVAIYLIYRLLKLC</sequence>
<reference evidence="19 21" key="1">
    <citation type="journal article" date="2003" name="J. Gen. Virol.">
        <title>The human cytomegalovirus genome revisited: comparison with the chimpanzee cytomegalovirus genome.</title>
        <authorList>
            <person name="Davison A.J."/>
            <person name="Dolan A."/>
            <person name="Akter P."/>
            <person name="Addison C."/>
            <person name="Dargan D.J."/>
            <person name="Alcendor D.J."/>
            <person name="McGeoch D.J."/>
            <person name="Hayward G.S."/>
        </authorList>
    </citation>
    <scope>NUCLEOTIDE SEQUENCE [LARGE SCALE GENOMIC DNA]</scope>
    <source>
        <strain evidence="19">Heberling</strain>
    </source>
</reference>
<dbReference type="Proteomes" id="UP000099188">
    <property type="component" value="Segment"/>
</dbReference>
<evidence type="ECO:0000256" key="15">
    <source>
        <dbReference type="ARBA" id="ARBA00023180"/>
    </source>
</evidence>
<keyword evidence="14 17" id="KW-0472">Membrane</keyword>
<evidence type="ECO:0000313" key="19">
    <source>
        <dbReference type="EMBL" id="AAM00714.1"/>
    </source>
</evidence>
<dbReference type="InterPro" id="IPR038172">
    <property type="entry name" value="Herpes_glycoH_C_sf"/>
</dbReference>
<dbReference type="HAMAP" id="MF_04033">
    <property type="entry name" value="HSV_GH"/>
    <property type="match status" value="1"/>
</dbReference>
<accession>Q8QS24</accession>
<keyword evidence="2" id="KW-1168">Fusion of virus membrane with host membrane</keyword>
<evidence type="ECO:0000256" key="9">
    <source>
        <dbReference type="ARBA" id="ARBA00022870"/>
    </source>
</evidence>
<evidence type="ECO:0000256" key="1">
    <source>
        <dbReference type="ARBA" id="ARBA00004563"/>
    </source>
</evidence>
<keyword evidence="9" id="KW-1043">Host membrane</keyword>
<dbReference type="InterPro" id="IPR035305">
    <property type="entry name" value="Herpes_glycoH_C"/>
</dbReference>
<evidence type="ECO:0000256" key="6">
    <source>
        <dbReference type="ARBA" id="ARBA00022692"/>
    </source>
</evidence>
<dbReference type="OrthoDB" id="6856at10239"/>
<evidence type="ECO:0000256" key="13">
    <source>
        <dbReference type="ARBA" id="ARBA00023046"/>
    </source>
</evidence>